<dbReference type="SUPFAM" id="SSF56112">
    <property type="entry name" value="Protein kinase-like (PK-like)"/>
    <property type="match status" value="1"/>
</dbReference>
<organism evidence="2 3">
    <name type="scientific">Candidatus Daviesbacteria bacterium GW2011_GWA2_42_7</name>
    <dbReference type="NCBI Taxonomy" id="1618425"/>
    <lineage>
        <taxon>Bacteria</taxon>
        <taxon>Candidatus Daviesiibacteriota</taxon>
    </lineage>
</organism>
<reference evidence="2 3" key="1">
    <citation type="journal article" date="2015" name="Nature">
        <title>rRNA introns, odd ribosomes, and small enigmatic genomes across a large radiation of phyla.</title>
        <authorList>
            <person name="Brown C.T."/>
            <person name="Hug L.A."/>
            <person name="Thomas B.C."/>
            <person name="Sharon I."/>
            <person name="Castelle C.J."/>
            <person name="Singh A."/>
            <person name="Wilkins M.J."/>
            <person name="Williams K.H."/>
            <person name="Banfield J.F."/>
        </authorList>
    </citation>
    <scope>NUCLEOTIDE SEQUENCE [LARGE SCALE GENOMIC DNA]</scope>
</reference>
<evidence type="ECO:0000313" key="2">
    <source>
        <dbReference type="EMBL" id="KKS70906.1"/>
    </source>
</evidence>
<feature type="domain" description="Aminoglycoside phosphotransferase" evidence="1">
    <location>
        <begin position="38"/>
        <end position="246"/>
    </location>
</feature>
<sequence>MDQYLNQALEDITRHGYKVIETSKPHRFVRGTAKKDGQIYFFKVSPPEPELIERLQKQNSFEQFMYSHIQSSPPLPFQTPKPIQSNFTKSSNWIITEFFPGELLASWTPKREPRELIKWLNKISDSLLFFDSLDTTNIHLLNDHPHQDTANERMTKFMSKWSEKPLKQNLLTEKELARVIKIMEDSPPLPTRLQHGDFVPWHMIDLGEKFGIIDNEGASINKPRFYDAAYFYHRVFTKLCEPQIARLFLQIFIQKSGFSKKEIATSFLPMLGPRAVGGLFDYTNSEHLNDTKKSALSLHRQFLQLVLKQELSALL</sequence>
<protein>
    <recommendedName>
        <fullName evidence="1">Aminoglycoside phosphotransferase domain-containing protein</fullName>
    </recommendedName>
</protein>
<dbReference type="EMBL" id="LCEJ01000010">
    <property type="protein sequence ID" value="KKS70906.1"/>
    <property type="molecule type" value="Genomic_DNA"/>
</dbReference>
<dbReference type="AlphaFoldDB" id="A0A0G1DJA3"/>
<proteinExistence type="predicted"/>
<dbReference type="InterPro" id="IPR011009">
    <property type="entry name" value="Kinase-like_dom_sf"/>
</dbReference>
<comment type="caution">
    <text evidence="2">The sequence shown here is derived from an EMBL/GenBank/DDBJ whole genome shotgun (WGS) entry which is preliminary data.</text>
</comment>
<dbReference type="InterPro" id="IPR002575">
    <property type="entry name" value="Aminoglycoside_PTrfase"/>
</dbReference>
<dbReference type="Pfam" id="PF01636">
    <property type="entry name" value="APH"/>
    <property type="match status" value="1"/>
</dbReference>
<evidence type="ECO:0000313" key="3">
    <source>
        <dbReference type="Proteomes" id="UP000034785"/>
    </source>
</evidence>
<accession>A0A0G1DJA3</accession>
<name>A0A0G1DJA3_9BACT</name>
<gene>
    <name evidence="2" type="ORF">UV41_C0010G0017</name>
</gene>
<dbReference type="Proteomes" id="UP000034785">
    <property type="component" value="Unassembled WGS sequence"/>
</dbReference>
<evidence type="ECO:0000259" key="1">
    <source>
        <dbReference type="Pfam" id="PF01636"/>
    </source>
</evidence>